<dbReference type="AlphaFoldDB" id="A0A1V3WDE7"/>
<organism evidence="2 3">
    <name type="scientific">Mycobacterium kansasii</name>
    <dbReference type="NCBI Taxonomy" id="1768"/>
    <lineage>
        <taxon>Bacteria</taxon>
        <taxon>Bacillati</taxon>
        <taxon>Actinomycetota</taxon>
        <taxon>Actinomycetes</taxon>
        <taxon>Mycobacteriales</taxon>
        <taxon>Mycobacteriaceae</taxon>
        <taxon>Mycobacterium</taxon>
    </lineage>
</organism>
<accession>A0A1V3WDE7</accession>
<name>A0A1V3WDE7_MYCKA</name>
<gene>
    <name evidence="2" type="ORF">BZL29_8104</name>
    <name evidence="1" type="ORF">NIIDMKKI_30210</name>
</gene>
<dbReference type="EMBL" id="MVBN01000012">
    <property type="protein sequence ID" value="OOK64798.1"/>
    <property type="molecule type" value="Genomic_DNA"/>
</dbReference>
<evidence type="ECO:0000313" key="2">
    <source>
        <dbReference type="EMBL" id="OOK64798.1"/>
    </source>
</evidence>
<dbReference type="Proteomes" id="UP000188532">
    <property type="component" value="Unassembled WGS sequence"/>
</dbReference>
<dbReference type="EMBL" id="AP023343">
    <property type="protein sequence ID" value="BCI87815.1"/>
    <property type="molecule type" value="Genomic_DNA"/>
</dbReference>
<evidence type="ECO:0000313" key="3">
    <source>
        <dbReference type="Proteomes" id="UP000188532"/>
    </source>
</evidence>
<reference evidence="2 3" key="1">
    <citation type="submission" date="2017-02" db="EMBL/GenBank/DDBJ databases">
        <title>Complete genome sequences of Mycobacterium kansasii strains isolated from rhesus macaques.</title>
        <authorList>
            <person name="Panda A."/>
            <person name="Nagaraj S."/>
            <person name="Zhao X."/>
            <person name="Tettelin H."/>
            <person name="Detolla L.J."/>
        </authorList>
    </citation>
    <scope>NUCLEOTIDE SEQUENCE [LARGE SCALE GENOMIC DNA]</scope>
    <source>
        <strain evidence="2 3">11-3469</strain>
    </source>
</reference>
<proteinExistence type="predicted"/>
<dbReference type="Proteomes" id="UP000516380">
    <property type="component" value="Chromosome"/>
</dbReference>
<evidence type="ECO:0000313" key="1">
    <source>
        <dbReference type="EMBL" id="BCI87815.1"/>
    </source>
</evidence>
<evidence type="ECO:0000313" key="4">
    <source>
        <dbReference type="Proteomes" id="UP000516380"/>
    </source>
</evidence>
<protein>
    <submittedName>
        <fullName evidence="2">Uncharacterized protein</fullName>
    </submittedName>
</protein>
<keyword evidence="4" id="KW-1185">Reference proteome</keyword>
<reference evidence="1 4" key="2">
    <citation type="submission" date="2020-07" db="EMBL/GenBank/DDBJ databases">
        <title>Mycobacterium kansasii (former subtype) with zoonotic potential isolated from diseased indoor pet cat, Japan.</title>
        <authorList>
            <person name="Fukano H."/>
            <person name="Terazono T."/>
            <person name="Hoshino Y."/>
        </authorList>
    </citation>
    <scope>NUCLEOTIDE SEQUENCE [LARGE SCALE GENOMIC DNA]</scope>
    <source>
        <strain evidence="1 4">Kuro-I</strain>
    </source>
</reference>
<sequence>MGVVYGCDRDGAEQIFNRGVAASGGRFKQGQVSRQSNMWGYPAACEVGDQQGGSRVVA</sequence>